<dbReference type="SMART" id="SM00439">
    <property type="entry name" value="BAH"/>
    <property type="match status" value="1"/>
</dbReference>
<name>A0ABR3HEY7_LOXSC</name>
<evidence type="ECO:0000313" key="15">
    <source>
        <dbReference type="EMBL" id="KAL0868984.1"/>
    </source>
</evidence>
<keyword evidence="7" id="KW-0539">Nucleus</keyword>
<sequence>MAANMYRVGDCVYFETTPKSPYQIRRIEELNKTASGNVEAKVMCFYRRRDLPNPLIQLADKHQMAQSEDSPVAMKLKKICLKTPVGEEQAAQAVLDPALAAMEEESSELPGTDGLAPKQRHQAKHRELFLSRHVETLPATHIRGKCTVTLLNETESLLSYLNKDDAFFYCLVFDPSQKTLLADKGEIRVGSRYQTEVTNLLKEGEEDPRNSEELETLVWTPEHGLTDRQIDQFLVVSRSVGTFARALDCSSSVKQPSLHMSAAAASRDITLFHAMDTLHKSGYSIETALSSLVPASGPVLCRDEMEEWSASEANLFEEALDKYGKDFADIRQDFLPWKTLKNLVEYYYMWKTTDRYVQQKRVKAVEAESKLKQVYIPNYNKPNQALITSNNNSGGKTGTVLNGGTNGTPAVSAAQLCASCQVTSSTQWYAWGPEHLQYRLCGSCWQYWKKYGGLKTAGVFGESEVEASKAGRGEGDDTALSVSHRPHRCTVLNCAKEFKLRAHLARHVATAHGSGEGARPVMKTRAAFYLRASPFTRLARRLARALRRPRHHARSPFSPINLQQVKHECSIAMAGLGGAELRAAGAAGTGTARARGPVGAVATRLAAARGAPAHTRHEWLLLTPRDRMPAPAHVAFPKPPKAPDGSLLYERVASRAELEARREAAAPAPALKRRAYDDINGLDRAGPGPREAGAAPPPAKRPNKHPAPMQRPSREQYAAMCARAQATGQPLPAHVFAHVNGKPTNITGRGGRRHVISWMDAPDDLDLYFRATEAAKAARRTLSCGELRRGARAPWRSMRGAAAGGGGPAAPAAAAPLAKGAGSGAAPPLQLVILD</sequence>
<feature type="domain" description="C2H2-type" evidence="11">
    <location>
        <begin position="487"/>
        <end position="517"/>
    </location>
</feature>
<dbReference type="SMART" id="SM00717">
    <property type="entry name" value="SANT"/>
    <property type="match status" value="1"/>
</dbReference>
<keyword evidence="4 9" id="KW-0863">Zinc-finger</keyword>
<comment type="caution">
    <text evidence="15">The sequence shown here is derived from an EMBL/GenBank/DDBJ whole genome shotgun (WGS) entry which is preliminary data.</text>
</comment>
<evidence type="ECO:0008006" key="17">
    <source>
        <dbReference type="Google" id="ProtNLM"/>
    </source>
</evidence>
<dbReference type="SUPFAM" id="SSF46689">
    <property type="entry name" value="Homeodomain-like"/>
    <property type="match status" value="1"/>
</dbReference>
<evidence type="ECO:0000259" key="14">
    <source>
        <dbReference type="PROSITE" id="PS51293"/>
    </source>
</evidence>
<dbReference type="InterPro" id="IPR017884">
    <property type="entry name" value="SANT_dom"/>
</dbReference>
<evidence type="ECO:0000256" key="4">
    <source>
        <dbReference type="ARBA" id="ARBA00022771"/>
    </source>
</evidence>
<evidence type="ECO:0000256" key="6">
    <source>
        <dbReference type="ARBA" id="ARBA00023125"/>
    </source>
</evidence>
<evidence type="ECO:0000259" key="13">
    <source>
        <dbReference type="PROSITE" id="PS51156"/>
    </source>
</evidence>
<dbReference type="PANTHER" id="PTHR10865:SF29">
    <property type="entry name" value="METASTASIS ASSOCIATED 1-LIKE, ISOFORM D"/>
    <property type="match status" value="1"/>
</dbReference>
<dbReference type="Pfam" id="PF00249">
    <property type="entry name" value="Myb_DNA-binding"/>
    <property type="match status" value="1"/>
</dbReference>
<dbReference type="PROSITE" id="PS00028">
    <property type="entry name" value="ZINC_FINGER_C2H2_1"/>
    <property type="match status" value="1"/>
</dbReference>
<dbReference type="InterPro" id="IPR035170">
    <property type="entry name" value="MTA1_R1"/>
</dbReference>
<gene>
    <name evidence="15" type="ORF">ABMA27_007305</name>
</gene>
<feature type="domain" description="ELM2" evidence="13">
    <location>
        <begin position="185"/>
        <end position="296"/>
    </location>
</feature>
<dbReference type="Proteomes" id="UP001549920">
    <property type="component" value="Unassembled WGS sequence"/>
</dbReference>
<protein>
    <recommendedName>
        <fullName evidence="17">Metastasis-associated protein MTA3</fullName>
    </recommendedName>
</protein>
<reference evidence="15 16" key="1">
    <citation type="submission" date="2024-06" db="EMBL/GenBank/DDBJ databases">
        <title>A chromosome-level genome assembly of beet webworm, Loxostege sticticalis.</title>
        <authorList>
            <person name="Zhang Y."/>
        </authorList>
    </citation>
    <scope>NUCLEOTIDE SEQUENCE [LARGE SCALE GENOMIC DNA]</scope>
    <source>
        <strain evidence="15">AQ026</strain>
        <tissue evidence="15">Whole body</tissue>
    </source>
</reference>
<dbReference type="Gene3D" id="4.10.1240.50">
    <property type="match status" value="1"/>
</dbReference>
<keyword evidence="3" id="KW-0479">Metal-binding</keyword>
<feature type="region of interest" description="Disordered" evidence="10">
    <location>
        <begin position="675"/>
        <end position="716"/>
    </location>
</feature>
<dbReference type="InterPro" id="IPR000679">
    <property type="entry name" value="Znf_GATA"/>
</dbReference>
<dbReference type="InterPro" id="IPR001025">
    <property type="entry name" value="BAH_dom"/>
</dbReference>
<dbReference type="InterPro" id="IPR040138">
    <property type="entry name" value="MIER/MTA"/>
</dbReference>
<feature type="compositionally biased region" description="Low complexity" evidence="10">
    <location>
        <begin position="684"/>
        <end position="694"/>
    </location>
</feature>
<keyword evidence="6" id="KW-0238">DNA-binding</keyword>
<keyword evidence="5" id="KW-0862">Zinc</keyword>
<evidence type="ECO:0000256" key="5">
    <source>
        <dbReference type="ARBA" id="ARBA00022833"/>
    </source>
</evidence>
<dbReference type="SMART" id="SM00401">
    <property type="entry name" value="ZnF_GATA"/>
    <property type="match status" value="1"/>
</dbReference>
<dbReference type="CDD" id="cd00202">
    <property type="entry name" value="ZnF_GATA"/>
    <property type="match status" value="1"/>
</dbReference>
<dbReference type="PROSITE" id="PS51293">
    <property type="entry name" value="SANT"/>
    <property type="match status" value="1"/>
</dbReference>
<feature type="region of interest" description="Disordered" evidence="10">
    <location>
        <begin position="798"/>
        <end position="824"/>
    </location>
</feature>
<dbReference type="PROSITE" id="PS51038">
    <property type="entry name" value="BAH"/>
    <property type="match status" value="1"/>
</dbReference>
<dbReference type="Pfam" id="PF01426">
    <property type="entry name" value="BAH"/>
    <property type="match status" value="1"/>
</dbReference>
<evidence type="ECO:0000259" key="12">
    <source>
        <dbReference type="PROSITE" id="PS51038"/>
    </source>
</evidence>
<keyword evidence="16" id="KW-1185">Reference proteome</keyword>
<feature type="domain" description="SANT" evidence="14">
    <location>
        <begin position="303"/>
        <end position="355"/>
    </location>
</feature>
<dbReference type="InterPro" id="IPR001005">
    <property type="entry name" value="SANT/Myb"/>
</dbReference>
<dbReference type="PROSITE" id="PS51156">
    <property type="entry name" value="ELM2"/>
    <property type="match status" value="1"/>
</dbReference>
<dbReference type="CDD" id="cd11661">
    <property type="entry name" value="SANT_MTA3_like"/>
    <property type="match status" value="1"/>
</dbReference>
<dbReference type="EMBL" id="JBEUOH010000020">
    <property type="protein sequence ID" value="KAL0868984.1"/>
    <property type="molecule type" value="Genomic_DNA"/>
</dbReference>
<evidence type="ECO:0000256" key="3">
    <source>
        <dbReference type="ARBA" id="ARBA00022723"/>
    </source>
</evidence>
<organism evidence="15 16">
    <name type="scientific">Loxostege sticticalis</name>
    <name type="common">Beet webworm moth</name>
    <dbReference type="NCBI Taxonomy" id="481309"/>
    <lineage>
        <taxon>Eukaryota</taxon>
        <taxon>Metazoa</taxon>
        <taxon>Ecdysozoa</taxon>
        <taxon>Arthropoda</taxon>
        <taxon>Hexapoda</taxon>
        <taxon>Insecta</taxon>
        <taxon>Pterygota</taxon>
        <taxon>Neoptera</taxon>
        <taxon>Endopterygota</taxon>
        <taxon>Lepidoptera</taxon>
        <taxon>Glossata</taxon>
        <taxon>Ditrysia</taxon>
        <taxon>Pyraloidea</taxon>
        <taxon>Crambidae</taxon>
        <taxon>Pyraustinae</taxon>
        <taxon>Loxostege</taxon>
    </lineage>
</organism>
<proteinExistence type="inferred from homology"/>
<dbReference type="InterPro" id="IPR009057">
    <property type="entry name" value="Homeodomain-like_sf"/>
</dbReference>
<dbReference type="Gene3D" id="2.30.30.490">
    <property type="match status" value="1"/>
</dbReference>
<accession>A0ABR3HEY7</accession>
<evidence type="ECO:0000256" key="2">
    <source>
        <dbReference type="ARBA" id="ARBA00022553"/>
    </source>
</evidence>
<keyword evidence="2" id="KW-0597">Phosphoprotein</keyword>
<evidence type="ECO:0000259" key="11">
    <source>
        <dbReference type="PROSITE" id="PS50157"/>
    </source>
</evidence>
<comment type="subcellular location">
    <subcellularLocation>
        <location evidence="1">Nucleus</location>
    </subcellularLocation>
</comment>
<dbReference type="PANTHER" id="PTHR10865">
    <property type="entry name" value="METASTASIS-ASSOCIATED PROTEIN AND MESODERM INDUCTION EARLY RESPONSE PROTEIN"/>
    <property type="match status" value="1"/>
</dbReference>
<evidence type="ECO:0000313" key="16">
    <source>
        <dbReference type="Proteomes" id="UP001549920"/>
    </source>
</evidence>
<evidence type="ECO:0000256" key="1">
    <source>
        <dbReference type="ARBA" id="ARBA00004123"/>
    </source>
</evidence>
<comment type="similarity">
    <text evidence="8">Belongs to the metastasis-associated protein family.</text>
</comment>
<dbReference type="Pfam" id="PF00320">
    <property type="entry name" value="GATA"/>
    <property type="match status" value="1"/>
</dbReference>
<dbReference type="InterPro" id="IPR013087">
    <property type="entry name" value="Znf_C2H2_type"/>
</dbReference>
<evidence type="ECO:0000256" key="9">
    <source>
        <dbReference type="PROSITE-ProRule" id="PRU00042"/>
    </source>
</evidence>
<dbReference type="CDD" id="cd04709">
    <property type="entry name" value="BAH_MTA"/>
    <property type="match status" value="1"/>
</dbReference>
<dbReference type="PROSITE" id="PS50157">
    <property type="entry name" value="ZINC_FINGER_C2H2_2"/>
    <property type="match status" value="1"/>
</dbReference>
<dbReference type="Gene3D" id="1.10.10.60">
    <property type="entry name" value="Homeodomain-like"/>
    <property type="match status" value="1"/>
</dbReference>
<dbReference type="InterPro" id="IPR000949">
    <property type="entry name" value="ELM2_dom"/>
</dbReference>
<dbReference type="Pfam" id="PF17226">
    <property type="entry name" value="MTA_R1"/>
    <property type="match status" value="1"/>
</dbReference>
<feature type="compositionally biased region" description="Low complexity" evidence="10">
    <location>
        <begin position="809"/>
        <end position="824"/>
    </location>
</feature>
<dbReference type="SMART" id="SM01189">
    <property type="entry name" value="ELM2"/>
    <property type="match status" value="1"/>
</dbReference>
<dbReference type="InterPro" id="IPR043151">
    <property type="entry name" value="BAH_sf"/>
</dbReference>
<evidence type="ECO:0000256" key="7">
    <source>
        <dbReference type="ARBA" id="ARBA00023242"/>
    </source>
</evidence>
<feature type="domain" description="BAH" evidence="12">
    <location>
        <begin position="4"/>
        <end position="184"/>
    </location>
</feature>
<evidence type="ECO:0000256" key="10">
    <source>
        <dbReference type="SAM" id="MobiDB-lite"/>
    </source>
</evidence>
<evidence type="ECO:0000256" key="8">
    <source>
        <dbReference type="ARBA" id="ARBA00093454"/>
    </source>
</evidence>
<dbReference type="Pfam" id="PF01448">
    <property type="entry name" value="ELM2"/>
    <property type="match status" value="1"/>
</dbReference>